<comment type="caution">
    <text evidence="1">The sequence shown here is derived from an EMBL/GenBank/DDBJ whole genome shotgun (WGS) entry which is preliminary data.</text>
</comment>
<keyword evidence="2" id="KW-1185">Reference proteome</keyword>
<accession>A0A9D3YRW7</accession>
<name>A0A9D3YRW7_DREPO</name>
<reference evidence="1" key="2">
    <citation type="submission" date="2020-11" db="EMBL/GenBank/DDBJ databases">
        <authorList>
            <person name="McCartney M.A."/>
            <person name="Auch B."/>
            <person name="Kono T."/>
            <person name="Mallez S."/>
            <person name="Becker A."/>
            <person name="Gohl D.M."/>
            <person name="Silverstein K.A.T."/>
            <person name="Koren S."/>
            <person name="Bechman K.B."/>
            <person name="Herman A."/>
            <person name="Abrahante J.E."/>
            <person name="Garbe J."/>
        </authorList>
    </citation>
    <scope>NUCLEOTIDE SEQUENCE</scope>
    <source>
        <strain evidence="1">Duluth1</strain>
        <tissue evidence="1">Whole animal</tissue>
    </source>
</reference>
<gene>
    <name evidence="1" type="ORF">DPMN_065574</name>
</gene>
<protein>
    <submittedName>
        <fullName evidence="1">Uncharacterized protein</fullName>
    </submittedName>
</protein>
<evidence type="ECO:0000313" key="2">
    <source>
        <dbReference type="Proteomes" id="UP000828390"/>
    </source>
</evidence>
<dbReference type="AlphaFoldDB" id="A0A9D3YRW7"/>
<evidence type="ECO:0000313" key="1">
    <source>
        <dbReference type="EMBL" id="KAH3706193.1"/>
    </source>
</evidence>
<sequence>MDINRSAISVDRPLVDPSDTWIIDHRSDQLLSCDGHSMEHDITSQHSDCGDYTDLEDVDFRDVQEIQSLVNMLKEYPRAICVQRIVREYASSESDLERIRCQYFEHLTQANRDILFN</sequence>
<proteinExistence type="predicted"/>
<dbReference type="Proteomes" id="UP000828390">
    <property type="component" value="Unassembled WGS sequence"/>
</dbReference>
<dbReference type="EMBL" id="JAIWYP010000014">
    <property type="protein sequence ID" value="KAH3706193.1"/>
    <property type="molecule type" value="Genomic_DNA"/>
</dbReference>
<reference evidence="1" key="1">
    <citation type="journal article" date="2019" name="bioRxiv">
        <title>The Genome of the Zebra Mussel, Dreissena polymorpha: A Resource for Invasive Species Research.</title>
        <authorList>
            <person name="McCartney M.A."/>
            <person name="Auch B."/>
            <person name="Kono T."/>
            <person name="Mallez S."/>
            <person name="Zhang Y."/>
            <person name="Obille A."/>
            <person name="Becker A."/>
            <person name="Abrahante J.E."/>
            <person name="Garbe J."/>
            <person name="Badalamenti J.P."/>
            <person name="Herman A."/>
            <person name="Mangelson H."/>
            <person name="Liachko I."/>
            <person name="Sullivan S."/>
            <person name="Sone E.D."/>
            <person name="Koren S."/>
            <person name="Silverstein K.A.T."/>
            <person name="Beckman K.B."/>
            <person name="Gohl D.M."/>
        </authorList>
    </citation>
    <scope>NUCLEOTIDE SEQUENCE</scope>
    <source>
        <strain evidence="1">Duluth1</strain>
        <tissue evidence="1">Whole animal</tissue>
    </source>
</reference>
<organism evidence="1 2">
    <name type="scientific">Dreissena polymorpha</name>
    <name type="common">Zebra mussel</name>
    <name type="synonym">Mytilus polymorpha</name>
    <dbReference type="NCBI Taxonomy" id="45954"/>
    <lineage>
        <taxon>Eukaryota</taxon>
        <taxon>Metazoa</taxon>
        <taxon>Spiralia</taxon>
        <taxon>Lophotrochozoa</taxon>
        <taxon>Mollusca</taxon>
        <taxon>Bivalvia</taxon>
        <taxon>Autobranchia</taxon>
        <taxon>Heteroconchia</taxon>
        <taxon>Euheterodonta</taxon>
        <taxon>Imparidentia</taxon>
        <taxon>Neoheterodontei</taxon>
        <taxon>Myida</taxon>
        <taxon>Dreissenoidea</taxon>
        <taxon>Dreissenidae</taxon>
        <taxon>Dreissena</taxon>
    </lineage>
</organism>